<evidence type="ECO:0000256" key="6">
    <source>
        <dbReference type="ARBA" id="ARBA00023237"/>
    </source>
</evidence>
<feature type="domain" description="TonB-dependent receptor plug" evidence="8">
    <location>
        <begin position="149"/>
        <end position="277"/>
    </location>
</feature>
<reference evidence="9 10" key="1">
    <citation type="submission" date="2016-10" db="EMBL/GenBank/DDBJ databases">
        <authorList>
            <person name="de Groot N.N."/>
        </authorList>
    </citation>
    <scope>NUCLEOTIDE SEQUENCE [LARGE SCALE GENOMIC DNA]</scope>
    <source>
        <strain evidence="9 10">DSM 25947</strain>
    </source>
</reference>
<dbReference type="Pfam" id="PF13715">
    <property type="entry name" value="CarbopepD_reg_2"/>
    <property type="match status" value="1"/>
</dbReference>
<evidence type="ECO:0000256" key="2">
    <source>
        <dbReference type="ARBA" id="ARBA00022448"/>
    </source>
</evidence>
<dbReference type="InterPro" id="IPR023997">
    <property type="entry name" value="TonB-dep_OMP_SusC/RagA_CS"/>
</dbReference>
<dbReference type="AlphaFoldDB" id="A0A1I0JKN4"/>
<dbReference type="InterPro" id="IPR012910">
    <property type="entry name" value="Plug_dom"/>
</dbReference>
<dbReference type="PROSITE" id="PS52016">
    <property type="entry name" value="TONB_DEPENDENT_REC_3"/>
    <property type="match status" value="1"/>
</dbReference>
<dbReference type="SUPFAM" id="SSF56935">
    <property type="entry name" value="Porins"/>
    <property type="match status" value="1"/>
</dbReference>
<comment type="subcellular location">
    <subcellularLocation>
        <location evidence="1 7">Cell outer membrane</location>
        <topology evidence="1 7">Multi-pass membrane protein</topology>
    </subcellularLocation>
</comment>
<organism evidence="9 10">
    <name type="scientific">Draconibacterium orientale</name>
    <dbReference type="NCBI Taxonomy" id="1168034"/>
    <lineage>
        <taxon>Bacteria</taxon>
        <taxon>Pseudomonadati</taxon>
        <taxon>Bacteroidota</taxon>
        <taxon>Bacteroidia</taxon>
        <taxon>Marinilabiliales</taxon>
        <taxon>Prolixibacteraceae</taxon>
        <taxon>Draconibacterium</taxon>
    </lineage>
</organism>
<evidence type="ECO:0000313" key="9">
    <source>
        <dbReference type="EMBL" id="SEU11012.1"/>
    </source>
</evidence>
<proteinExistence type="inferred from homology"/>
<keyword evidence="6 7" id="KW-0998">Cell outer membrane</keyword>
<evidence type="ECO:0000313" key="10">
    <source>
        <dbReference type="Proteomes" id="UP000181981"/>
    </source>
</evidence>
<dbReference type="Proteomes" id="UP000181981">
    <property type="component" value="Unassembled WGS sequence"/>
</dbReference>
<protein>
    <submittedName>
        <fullName evidence="9">TonB-linked outer membrane protein, SusC/RagA family</fullName>
    </submittedName>
</protein>
<sequence length="1105" mass="122400">MKKKKRSLIGSNYRNLSNYLTIIFITVSLVSRTSAVIGANATKTTTRTSSTFQQEHVVKGKVSDQTGAPLPGVTIIIKGTNQGTVSDSNGEFGLDDVSPDATLQFSFIGMKLQEHKVGDKTFFEVIMEADAIGLEEVVAVGYGTMKKGDLSGASVSMGEQDIKASVITNLDQALQGRASGVTSMATSGAPGSSVSIRVRGQSTINSNAEPLYVVDGVILQGGGTSGSDWGLGDKLGNGSVSSISPLSTINPSDILSVEILKDASATAIYGAQGSNGVILITTKRGKTGEAKFTYEGMIGVQDQRTRLEMMNLREFAEYSNSVAMENNALESRNEFLDPSLLGAGTNWQDAIFQEAFMQQHQVSASGGTDAIRYYVSGSYMNQEGTIIGSNFERYSVRTNLDAQLKPWLKLGLTINYANTNEDLGLAEGTEGVVNYSLLTPPDIPIYDIEGNYASVIREGYTRVNPIANTLDKDLTLQREKLNGNIFMDISPLKNLTWHTELGYDINSSKGEYFLPVVTYGNWTRSINENSIRRNNGTFYQLKNYLTYDNKVGMHNYTLMAGQDAWLSSWEYMSIYATGLPDNEIQNPALGNDPVIGHAFNKTSMSSFFGRGTYNYNDKYYGTYTYRRDGSSNFGPKNRWASFHAFAVSWRFTNEKFLEWMKPVITNGKIRFGWGQTGNSNIGGYLWGASISRMPTSLGMGYRQSNIANPYIQWETQEQLNLGLDLGLINDRINLTVDVYDKTSADMLMDLQLPSYMGTRGNESSALAPPKGNYGEINNKGIEISMFSRNLTGEFQWDTKFQISANRNKLVALDGTDNAHIEGYGQWSDVVTVTNVGESLYNFYGYKVAGVYTDLEDIENSPKTDKYPSDGVFNRYNTVWVGDLKFEDISGPDGVKDGIIDAYDRTNIGSPMPKFTYGLENTFRYKNFDLTVFVNGTYGNKILNYTAINLSNMKSIWDNQLDKVTQRAILEPINGDKVYDQSNGISSWYDDITNVQVTNPDTKVPRAIANDPNDNDRISDRYIEDGSYLRIKNITLGYTVPTAITNRYHLENLRIYMNIQNLYTFTKYTGYDPEIGVSTVNQNVYGLDNGKYPIPRIVSLGLNVSF</sequence>
<dbReference type="SUPFAM" id="SSF49464">
    <property type="entry name" value="Carboxypeptidase regulatory domain-like"/>
    <property type="match status" value="1"/>
</dbReference>
<gene>
    <name evidence="9" type="ORF">SAMN05444285_14619</name>
</gene>
<dbReference type="InterPro" id="IPR037066">
    <property type="entry name" value="Plug_dom_sf"/>
</dbReference>
<evidence type="ECO:0000256" key="5">
    <source>
        <dbReference type="ARBA" id="ARBA00023136"/>
    </source>
</evidence>
<evidence type="ECO:0000256" key="7">
    <source>
        <dbReference type="PROSITE-ProRule" id="PRU01360"/>
    </source>
</evidence>
<keyword evidence="4 7" id="KW-0812">Transmembrane</keyword>
<dbReference type="Gene3D" id="2.170.130.10">
    <property type="entry name" value="TonB-dependent receptor, plug domain"/>
    <property type="match status" value="1"/>
</dbReference>
<dbReference type="InterPro" id="IPR023996">
    <property type="entry name" value="TonB-dep_OMP_SusC/RagA"/>
</dbReference>
<evidence type="ECO:0000256" key="4">
    <source>
        <dbReference type="ARBA" id="ARBA00022692"/>
    </source>
</evidence>
<dbReference type="EMBL" id="FOHT01000046">
    <property type="protein sequence ID" value="SEU11012.1"/>
    <property type="molecule type" value="Genomic_DNA"/>
</dbReference>
<name>A0A1I0JKN4_9BACT</name>
<dbReference type="InterPro" id="IPR008969">
    <property type="entry name" value="CarboxyPept-like_regulatory"/>
</dbReference>
<dbReference type="NCBIfam" id="TIGR04057">
    <property type="entry name" value="SusC_RagA_signa"/>
    <property type="match status" value="1"/>
</dbReference>
<dbReference type="InterPro" id="IPR039426">
    <property type="entry name" value="TonB-dep_rcpt-like"/>
</dbReference>
<dbReference type="InterPro" id="IPR036942">
    <property type="entry name" value="Beta-barrel_TonB_sf"/>
</dbReference>
<dbReference type="GO" id="GO:0009279">
    <property type="term" value="C:cell outer membrane"/>
    <property type="evidence" value="ECO:0007669"/>
    <property type="project" value="UniProtKB-SubCell"/>
</dbReference>
<dbReference type="Pfam" id="PF07715">
    <property type="entry name" value="Plug"/>
    <property type="match status" value="1"/>
</dbReference>
<comment type="similarity">
    <text evidence="7">Belongs to the TonB-dependent receptor family.</text>
</comment>
<dbReference type="RefSeq" id="WP_083404965.1">
    <property type="nucleotide sequence ID" value="NZ_FOHT01000046.1"/>
</dbReference>
<dbReference type="Gene3D" id="2.60.40.1120">
    <property type="entry name" value="Carboxypeptidase-like, regulatory domain"/>
    <property type="match status" value="1"/>
</dbReference>
<evidence type="ECO:0000256" key="1">
    <source>
        <dbReference type="ARBA" id="ARBA00004571"/>
    </source>
</evidence>
<keyword evidence="5 7" id="KW-0472">Membrane</keyword>
<accession>A0A1I0JKN4</accession>
<dbReference type="Gene3D" id="2.40.170.20">
    <property type="entry name" value="TonB-dependent receptor, beta-barrel domain"/>
    <property type="match status" value="1"/>
</dbReference>
<keyword evidence="3 7" id="KW-1134">Transmembrane beta strand</keyword>
<dbReference type="OrthoDB" id="9768177at2"/>
<evidence type="ECO:0000259" key="8">
    <source>
        <dbReference type="Pfam" id="PF07715"/>
    </source>
</evidence>
<evidence type="ECO:0000256" key="3">
    <source>
        <dbReference type="ARBA" id="ARBA00022452"/>
    </source>
</evidence>
<dbReference type="NCBIfam" id="TIGR04056">
    <property type="entry name" value="OMP_RagA_SusC"/>
    <property type="match status" value="1"/>
</dbReference>
<keyword evidence="2 7" id="KW-0813">Transport</keyword>